<dbReference type="RefSeq" id="WP_183770727.1">
    <property type="nucleotide sequence ID" value="NZ_JACIDK010000002.1"/>
</dbReference>
<proteinExistence type="predicted"/>
<evidence type="ECO:0000259" key="2">
    <source>
        <dbReference type="PROSITE" id="PS51708"/>
    </source>
</evidence>
<dbReference type="InterPro" id="IPR039013">
    <property type="entry name" value="YgiF"/>
</dbReference>
<sequence length="493" mass="53104">MSAGEDEIELKFLCEPADLPVVLAAAPPGETHEKALVSTYYDTPQGDLRKARISLRIREGGGKRVQTLKRGDGFAREEHEQEIATDGLDLSFPALKDALPPAKRKTLSPIFTVRVIRRQRTFDFGGSSIELAVDEGEVQAGERARRISEVELELKGGDCRPMFELARQLSKTAPLYLSFDGKATQGQGLIDGSDRSPRRHDKAPLARGLSAAGAFQAIARNALVQIAANGAVLREADSVEAVHQLRVAVRRLRSAVSTFSDVADDDHAEAIKTELKWLAGACDEARDLDVFAESAAALVDPTLDLSALAPVVEAARARAHAKACAAVASGRFRELVLDTTAWVETGAWLSMGGKAHAKHRDMGAARFAAKALQRRRKRLLKFAADLKGADDAARHEARIAAKKLRYAAEAFAPLFDADAKPFIKSVKQLQEELGALNDAAVAAELVTRLRLKGAALAAARALLAAREGAKPKTVKGAVKAVDRLARSPVFWNI</sequence>
<dbReference type="InterPro" id="IPR023577">
    <property type="entry name" value="CYTH_domain"/>
</dbReference>
<dbReference type="Gene3D" id="1.40.20.10">
    <property type="entry name" value="CHAD domain"/>
    <property type="match status" value="1"/>
</dbReference>
<reference evidence="3 4" key="1">
    <citation type="submission" date="2020-08" db="EMBL/GenBank/DDBJ databases">
        <title>Genomic Encyclopedia of Type Strains, Phase IV (KMG-IV): sequencing the most valuable type-strain genomes for metagenomic binning, comparative biology and taxonomic classification.</title>
        <authorList>
            <person name="Goeker M."/>
        </authorList>
    </citation>
    <scope>NUCLEOTIDE SEQUENCE [LARGE SCALE GENOMIC DNA]</scope>
    <source>
        <strain evidence="3 4">DSM 21793</strain>
    </source>
</reference>
<accession>A0A839ZZD1</accession>
<dbReference type="Pfam" id="PF05235">
    <property type="entry name" value="CHAD"/>
    <property type="match status" value="1"/>
</dbReference>
<dbReference type="InterPro" id="IPR033469">
    <property type="entry name" value="CYTH-like_dom_sf"/>
</dbReference>
<dbReference type="PROSITE" id="PS51708">
    <property type="entry name" value="CHAD"/>
    <property type="match status" value="1"/>
</dbReference>
<dbReference type="Gene3D" id="2.40.320.10">
    <property type="entry name" value="Hypothetical Protein Pfu-838710-001"/>
    <property type="match status" value="1"/>
</dbReference>
<dbReference type="Proteomes" id="UP000530564">
    <property type="component" value="Unassembled WGS sequence"/>
</dbReference>
<protein>
    <submittedName>
        <fullName evidence="3">Inorganic triphosphatase YgiF</fullName>
    </submittedName>
</protein>
<gene>
    <name evidence="3" type="ORF">GGQ61_001229</name>
</gene>
<feature type="domain" description="CYTH" evidence="1">
    <location>
        <begin position="5"/>
        <end position="195"/>
    </location>
</feature>
<keyword evidence="4" id="KW-1185">Reference proteome</keyword>
<evidence type="ECO:0000313" key="3">
    <source>
        <dbReference type="EMBL" id="MBB3890512.1"/>
    </source>
</evidence>
<dbReference type="InterPro" id="IPR038186">
    <property type="entry name" value="CHAD_dom_sf"/>
</dbReference>
<dbReference type="AlphaFoldDB" id="A0A839ZZD1"/>
<dbReference type="InterPro" id="IPR007899">
    <property type="entry name" value="CHAD_dom"/>
</dbReference>
<dbReference type="CDD" id="cd07756">
    <property type="entry name" value="CYTH-like_Pase_CHAD"/>
    <property type="match status" value="1"/>
</dbReference>
<evidence type="ECO:0000313" key="4">
    <source>
        <dbReference type="Proteomes" id="UP000530564"/>
    </source>
</evidence>
<dbReference type="GO" id="GO:0046872">
    <property type="term" value="F:metal ion binding"/>
    <property type="evidence" value="ECO:0007669"/>
    <property type="project" value="TreeGrafter"/>
</dbReference>
<feature type="domain" description="CHAD" evidence="2">
    <location>
        <begin position="208"/>
        <end position="490"/>
    </location>
</feature>
<dbReference type="EMBL" id="JACIDK010000002">
    <property type="protein sequence ID" value="MBB3890512.1"/>
    <property type="molecule type" value="Genomic_DNA"/>
</dbReference>
<comment type="caution">
    <text evidence="3">The sequence shown here is derived from an EMBL/GenBank/DDBJ whole genome shotgun (WGS) entry which is preliminary data.</text>
</comment>
<dbReference type="SMART" id="SM00880">
    <property type="entry name" value="CHAD"/>
    <property type="match status" value="1"/>
</dbReference>
<dbReference type="SUPFAM" id="SSF55154">
    <property type="entry name" value="CYTH-like phosphatases"/>
    <property type="match status" value="1"/>
</dbReference>
<dbReference type="Pfam" id="PF01928">
    <property type="entry name" value="CYTH"/>
    <property type="match status" value="1"/>
</dbReference>
<dbReference type="PANTHER" id="PTHR39569">
    <property type="entry name" value="INORGANIC TRIPHOSPHATASE"/>
    <property type="match status" value="1"/>
</dbReference>
<dbReference type="PROSITE" id="PS51707">
    <property type="entry name" value="CYTH"/>
    <property type="match status" value="1"/>
</dbReference>
<organism evidence="3 4">
    <name type="scientific">Phenylobacterium haematophilum</name>
    <dbReference type="NCBI Taxonomy" id="98513"/>
    <lineage>
        <taxon>Bacteria</taxon>
        <taxon>Pseudomonadati</taxon>
        <taxon>Pseudomonadota</taxon>
        <taxon>Alphaproteobacteria</taxon>
        <taxon>Caulobacterales</taxon>
        <taxon>Caulobacteraceae</taxon>
        <taxon>Phenylobacterium</taxon>
    </lineage>
</organism>
<dbReference type="PANTHER" id="PTHR39569:SF1">
    <property type="entry name" value="INORGANIC TRIPHOSPHATASE"/>
    <property type="match status" value="1"/>
</dbReference>
<dbReference type="SMART" id="SM01118">
    <property type="entry name" value="CYTH"/>
    <property type="match status" value="1"/>
</dbReference>
<evidence type="ECO:0000259" key="1">
    <source>
        <dbReference type="PROSITE" id="PS51707"/>
    </source>
</evidence>
<dbReference type="GO" id="GO:0050355">
    <property type="term" value="F:inorganic triphosphate phosphatase activity"/>
    <property type="evidence" value="ECO:0007669"/>
    <property type="project" value="InterPro"/>
</dbReference>
<name>A0A839ZZD1_9CAUL</name>